<evidence type="ECO:0000256" key="1">
    <source>
        <dbReference type="ARBA" id="ARBA00009437"/>
    </source>
</evidence>
<dbReference type="InterPro" id="IPR036388">
    <property type="entry name" value="WH-like_DNA-bd_sf"/>
</dbReference>
<keyword evidence="7" id="KW-1185">Reference proteome</keyword>
<dbReference type="PANTHER" id="PTHR30346:SF9">
    <property type="entry name" value="LYSR FAMILY TRANSCRIPTIONAL REGULATOR"/>
    <property type="match status" value="1"/>
</dbReference>
<dbReference type="InterPro" id="IPR000847">
    <property type="entry name" value="LysR_HTH_N"/>
</dbReference>
<protein>
    <submittedName>
        <fullName evidence="6">LysR family transcriptional regulator</fullName>
    </submittedName>
</protein>
<sequence>MSLRHLRVLLALDTGGSVSAAAELLHVTQPAVSKALAELEQELGITLFARRGRGFRATPLCERLLALGRKLESDLRRGAEDAASIARGASGALLIGATNAALAQVLPDAMAAMKRDFPQVTLSVRTHAVSDLFAELRAGRLDLVVARTPDHDMVPDLAHTSLGSTREVLVISQLHPLARERQVTWAQLNEQGWVWHLPGTRSRALRDTLWQRMGLPLPNQLIETGDTMLALSMLRRLPLLAILPEPVARMAAQRELVKILPLAVEIPLSDLMMWHLPEPQSELVTRFKALMCEAALNTAPPLNTAQV</sequence>
<dbReference type="PANTHER" id="PTHR30346">
    <property type="entry name" value="TRANSCRIPTIONAL DUAL REGULATOR HCAR-RELATED"/>
    <property type="match status" value="1"/>
</dbReference>
<dbReference type="PROSITE" id="PS50931">
    <property type="entry name" value="HTH_LYSR"/>
    <property type="match status" value="1"/>
</dbReference>
<keyword evidence="4" id="KW-0804">Transcription</keyword>
<dbReference type="Gene3D" id="1.10.10.10">
    <property type="entry name" value="Winged helix-like DNA-binding domain superfamily/Winged helix DNA-binding domain"/>
    <property type="match status" value="1"/>
</dbReference>
<proteinExistence type="inferred from homology"/>
<keyword evidence="2" id="KW-0805">Transcription regulation</keyword>
<dbReference type="PRINTS" id="PR00039">
    <property type="entry name" value="HTHLYSR"/>
</dbReference>
<gene>
    <name evidence="6" type="ORF">ACG0Z6_00290</name>
</gene>
<evidence type="ECO:0000256" key="4">
    <source>
        <dbReference type="ARBA" id="ARBA00023163"/>
    </source>
</evidence>
<evidence type="ECO:0000313" key="7">
    <source>
        <dbReference type="Proteomes" id="UP001606099"/>
    </source>
</evidence>
<accession>A0ABW7FQT3</accession>
<dbReference type="Pfam" id="PF03466">
    <property type="entry name" value="LysR_substrate"/>
    <property type="match status" value="1"/>
</dbReference>
<reference evidence="6 7" key="1">
    <citation type="submission" date="2024-08" db="EMBL/GenBank/DDBJ databases">
        <authorList>
            <person name="Lu H."/>
        </authorList>
    </citation>
    <scope>NUCLEOTIDE SEQUENCE [LARGE SCALE GENOMIC DNA]</scope>
    <source>
        <strain evidence="6 7">BYS180W</strain>
    </source>
</reference>
<comment type="similarity">
    <text evidence="1">Belongs to the LysR transcriptional regulatory family.</text>
</comment>
<dbReference type="InterPro" id="IPR036390">
    <property type="entry name" value="WH_DNA-bd_sf"/>
</dbReference>
<dbReference type="Proteomes" id="UP001606099">
    <property type="component" value="Unassembled WGS sequence"/>
</dbReference>
<dbReference type="InterPro" id="IPR005119">
    <property type="entry name" value="LysR_subst-bd"/>
</dbReference>
<keyword evidence="3" id="KW-0238">DNA-binding</keyword>
<evidence type="ECO:0000256" key="2">
    <source>
        <dbReference type="ARBA" id="ARBA00023015"/>
    </source>
</evidence>
<dbReference type="SUPFAM" id="SSF53850">
    <property type="entry name" value="Periplasmic binding protein-like II"/>
    <property type="match status" value="1"/>
</dbReference>
<dbReference type="EMBL" id="JBIGHZ010000001">
    <property type="protein sequence ID" value="MFG6446671.1"/>
    <property type="molecule type" value="Genomic_DNA"/>
</dbReference>
<dbReference type="Pfam" id="PF00126">
    <property type="entry name" value="HTH_1"/>
    <property type="match status" value="1"/>
</dbReference>
<organism evidence="6 7">
    <name type="scientific">Roseateles rivi</name>
    <dbReference type="NCBI Taxonomy" id="3299028"/>
    <lineage>
        <taxon>Bacteria</taxon>
        <taxon>Pseudomonadati</taxon>
        <taxon>Pseudomonadota</taxon>
        <taxon>Betaproteobacteria</taxon>
        <taxon>Burkholderiales</taxon>
        <taxon>Sphaerotilaceae</taxon>
        <taxon>Roseateles</taxon>
    </lineage>
</organism>
<name>A0ABW7FQT3_9BURK</name>
<comment type="caution">
    <text evidence="6">The sequence shown here is derived from an EMBL/GenBank/DDBJ whole genome shotgun (WGS) entry which is preliminary data.</text>
</comment>
<feature type="domain" description="HTH lysR-type" evidence="5">
    <location>
        <begin position="1"/>
        <end position="58"/>
    </location>
</feature>
<evidence type="ECO:0000313" key="6">
    <source>
        <dbReference type="EMBL" id="MFG6446671.1"/>
    </source>
</evidence>
<evidence type="ECO:0000259" key="5">
    <source>
        <dbReference type="PROSITE" id="PS50931"/>
    </source>
</evidence>
<evidence type="ECO:0000256" key="3">
    <source>
        <dbReference type="ARBA" id="ARBA00023125"/>
    </source>
</evidence>
<dbReference type="Gene3D" id="3.40.190.290">
    <property type="match status" value="1"/>
</dbReference>
<dbReference type="SUPFAM" id="SSF46785">
    <property type="entry name" value="Winged helix' DNA-binding domain"/>
    <property type="match status" value="1"/>
</dbReference>